<organism evidence="8">
    <name type="scientific">Rodentolepis nana</name>
    <name type="common">Dwarf tapeworm</name>
    <name type="synonym">Hymenolepis nana</name>
    <dbReference type="NCBI Taxonomy" id="102285"/>
    <lineage>
        <taxon>Eukaryota</taxon>
        <taxon>Metazoa</taxon>
        <taxon>Spiralia</taxon>
        <taxon>Lophotrochozoa</taxon>
        <taxon>Platyhelminthes</taxon>
        <taxon>Cestoda</taxon>
        <taxon>Eucestoda</taxon>
        <taxon>Cyclophyllidea</taxon>
        <taxon>Hymenolepididae</taxon>
        <taxon>Rodentolepis</taxon>
    </lineage>
</organism>
<dbReference type="Proteomes" id="UP000278807">
    <property type="component" value="Unassembled WGS sequence"/>
</dbReference>
<evidence type="ECO:0000256" key="2">
    <source>
        <dbReference type="ARBA" id="ARBA00022729"/>
    </source>
</evidence>
<keyword evidence="2 4" id="KW-0732">Signal</keyword>
<evidence type="ECO:0000256" key="3">
    <source>
        <dbReference type="SAM" id="MobiDB-lite"/>
    </source>
</evidence>
<dbReference type="PROSITE" id="PS00941">
    <property type="entry name" value="CARBOXYLESTERASE_B_2"/>
    <property type="match status" value="1"/>
</dbReference>
<keyword evidence="7" id="KW-1185">Reference proteome</keyword>
<dbReference type="AlphaFoldDB" id="A0A0R3T990"/>
<dbReference type="InterPro" id="IPR002018">
    <property type="entry name" value="CarbesteraseB"/>
</dbReference>
<sequence>MSFMSIALFFLFILHCLSSVELHSITITRFPSIRTFDLDGRVTVSGVEIRFSDPKLRHVHAIYGIRYASLGGEESYFDVSSTRAESEFPELSEPVQPAAKRRFMHSVAAFIYETPARGHLQKTSAPPECPQPRGPSRKTRESSNSDWTARTASVRQLLQPTSQKEDCLTLNIFVPESHSDGSVEPAFPVLIFVHGDSYEHGSGNGYDFSLFSSLGGSIVVTLNYRLGLLGFLSDSSAGSTRGNFALFDLQAAIQWVYSNIHRFGGDPEGITLMGHSHGAALVHLFATSMLSIGPNYYGIKRIILFDGSAEAPWATGTCDTDIKSLLEASLNVPQSTSSTVFDLLQELSVSSILEIQRNLSKMGLEKCFSPLPIKQQIVTEKPTLFSRASLIYGQTEFAGSSFSHSKGIEDNIDQFTPELNYLMEHVFRVPPHPLTDLLKYVYEQSNIWIENNGDNTEKNKVNNVYLYKMAGFVIVVISPLVDFGVHREEEHAKLQNVQGEGEEKSDS</sequence>
<comment type="similarity">
    <text evidence="1">Belongs to the type-B carboxylesterase/lipase family.</text>
</comment>
<dbReference type="EMBL" id="UZAE01002179">
    <property type="protein sequence ID" value="VDN99485.1"/>
    <property type="molecule type" value="Genomic_DNA"/>
</dbReference>
<dbReference type="STRING" id="102285.A0A0R3T990"/>
<evidence type="ECO:0000256" key="4">
    <source>
        <dbReference type="SAM" id="SignalP"/>
    </source>
</evidence>
<evidence type="ECO:0000313" key="8">
    <source>
        <dbReference type="WBParaSite" id="HNAJ_0000362901-mRNA-1"/>
    </source>
</evidence>
<reference evidence="8" key="1">
    <citation type="submission" date="2017-02" db="UniProtKB">
        <authorList>
            <consortium name="WormBaseParasite"/>
        </authorList>
    </citation>
    <scope>IDENTIFICATION</scope>
</reference>
<name>A0A0R3T990_RODNA</name>
<accession>A0A0R3T990</accession>
<feature type="signal peptide" evidence="4">
    <location>
        <begin position="1"/>
        <end position="19"/>
    </location>
</feature>
<evidence type="ECO:0000256" key="1">
    <source>
        <dbReference type="ARBA" id="ARBA00005964"/>
    </source>
</evidence>
<dbReference type="InterPro" id="IPR029058">
    <property type="entry name" value="AB_hydrolase_fold"/>
</dbReference>
<protein>
    <submittedName>
        <fullName evidence="8">COesterase domain-containing protein</fullName>
    </submittedName>
</protein>
<dbReference type="OrthoDB" id="6233427at2759"/>
<dbReference type="InterPro" id="IPR019819">
    <property type="entry name" value="Carboxylesterase_B_CS"/>
</dbReference>
<feature type="domain" description="Carboxylesterase type B" evidence="5">
    <location>
        <begin position="98"/>
        <end position="402"/>
    </location>
</feature>
<dbReference type="SUPFAM" id="SSF53474">
    <property type="entry name" value="alpha/beta-Hydrolases"/>
    <property type="match status" value="1"/>
</dbReference>
<evidence type="ECO:0000313" key="6">
    <source>
        <dbReference type="EMBL" id="VDN99485.1"/>
    </source>
</evidence>
<reference evidence="6 7" key="2">
    <citation type="submission" date="2018-11" db="EMBL/GenBank/DDBJ databases">
        <authorList>
            <consortium name="Pathogen Informatics"/>
        </authorList>
    </citation>
    <scope>NUCLEOTIDE SEQUENCE [LARGE SCALE GENOMIC DNA]</scope>
</reference>
<dbReference type="InterPro" id="IPR051093">
    <property type="entry name" value="Neuroligin/BSAL"/>
</dbReference>
<feature type="region of interest" description="Disordered" evidence="3">
    <location>
        <begin position="117"/>
        <end position="149"/>
    </location>
</feature>
<gene>
    <name evidence="6" type="ORF">HNAJ_LOCUS3626</name>
</gene>
<evidence type="ECO:0000313" key="7">
    <source>
        <dbReference type="Proteomes" id="UP000278807"/>
    </source>
</evidence>
<proteinExistence type="inferred from homology"/>
<dbReference type="Gene3D" id="3.40.50.1820">
    <property type="entry name" value="alpha/beta hydrolase"/>
    <property type="match status" value="1"/>
</dbReference>
<evidence type="ECO:0000259" key="5">
    <source>
        <dbReference type="Pfam" id="PF00135"/>
    </source>
</evidence>
<dbReference type="Pfam" id="PF00135">
    <property type="entry name" value="COesterase"/>
    <property type="match status" value="1"/>
</dbReference>
<feature type="chain" id="PRO_5043131723" evidence="4">
    <location>
        <begin position="20"/>
        <end position="507"/>
    </location>
</feature>
<dbReference type="PANTHER" id="PTHR43903">
    <property type="entry name" value="NEUROLIGIN"/>
    <property type="match status" value="1"/>
</dbReference>
<dbReference type="WBParaSite" id="HNAJ_0000362901-mRNA-1">
    <property type="protein sequence ID" value="HNAJ_0000362901-mRNA-1"/>
    <property type="gene ID" value="HNAJ_0000362901"/>
</dbReference>